<dbReference type="OrthoDB" id="3728792at2"/>
<dbReference type="EMBL" id="SDMQ01000022">
    <property type="protein sequence ID" value="TBT82532.1"/>
    <property type="molecule type" value="Genomic_DNA"/>
</dbReference>
<dbReference type="RefSeq" id="WP_131170159.1">
    <property type="nucleotide sequence ID" value="NZ_SDMQ01000022.1"/>
</dbReference>
<comment type="caution">
    <text evidence="1">The sequence shown here is derived from an EMBL/GenBank/DDBJ whole genome shotgun (WGS) entry which is preliminary data.</text>
</comment>
<proteinExistence type="predicted"/>
<protein>
    <submittedName>
        <fullName evidence="1">Uncharacterized protein</fullName>
    </submittedName>
</protein>
<sequence length="206" mass="22709">MDTWWRRNRFWLALLLPMLALAIAASSFRLVTLYRPWQWSERIVAGGPTGTLRQEFLGTDDLRRDREVTVTVDALAAVPTLGQDAAAPGATLWRVDLTLEADPDQILDGCTVEIVGPDGTRYATNEAGKVPADAQDPYWRATRALCVPEDAPGPTLFLDELIPPERPRPATWSMVAAAAIPDGVTPSVVRIMWDRPTYLELDTPAS</sequence>
<keyword evidence="2" id="KW-1185">Reference proteome</keyword>
<name>A0A4V2JS54_9ACTN</name>
<reference evidence="1 2" key="1">
    <citation type="submission" date="2019-01" db="EMBL/GenBank/DDBJ databases">
        <title>Lactibacter flavus gen. nov., sp. nov., a novel bacterium of the family Propionibacteriaceae isolated from raw milk and dairy products.</title>
        <authorList>
            <person name="Huptas C."/>
            <person name="Wenning M."/>
            <person name="Breitenwieser F."/>
            <person name="Doll E."/>
            <person name="Von Neubeck M."/>
            <person name="Busse H.-J."/>
            <person name="Scherer S."/>
        </authorList>
    </citation>
    <scope>NUCLEOTIDE SEQUENCE [LARGE SCALE GENOMIC DNA]</scope>
    <source>
        <strain evidence="1 2">KCTC 33808</strain>
    </source>
</reference>
<accession>A0A4V2JS54</accession>
<dbReference type="AlphaFoldDB" id="A0A4V2JS54"/>
<organism evidence="1 2">
    <name type="scientific">Propioniciclava sinopodophylli</name>
    <dbReference type="NCBI Taxonomy" id="1837344"/>
    <lineage>
        <taxon>Bacteria</taxon>
        <taxon>Bacillati</taxon>
        <taxon>Actinomycetota</taxon>
        <taxon>Actinomycetes</taxon>
        <taxon>Propionibacteriales</taxon>
        <taxon>Propionibacteriaceae</taxon>
        <taxon>Propioniciclava</taxon>
    </lineage>
</organism>
<gene>
    <name evidence="1" type="ORF">ET989_14295</name>
</gene>
<dbReference type="Proteomes" id="UP000292373">
    <property type="component" value="Unassembled WGS sequence"/>
</dbReference>
<evidence type="ECO:0000313" key="1">
    <source>
        <dbReference type="EMBL" id="TBT82532.1"/>
    </source>
</evidence>
<evidence type="ECO:0000313" key="2">
    <source>
        <dbReference type="Proteomes" id="UP000292373"/>
    </source>
</evidence>